<dbReference type="PANTHER" id="PTHR21622">
    <property type="entry name" value="COILED-COIL-HELIX-COILED-COIL-HELIX DOMAIN CONTAINING 4"/>
    <property type="match status" value="1"/>
</dbReference>
<keyword evidence="7" id="KW-0811">Translocation</keyword>
<keyword evidence="4" id="KW-0813">Transport</keyword>
<keyword evidence="9" id="KW-1015">Disulfide bond</keyword>
<dbReference type="Gene3D" id="1.10.287.2900">
    <property type="match status" value="1"/>
</dbReference>
<evidence type="ECO:0000256" key="9">
    <source>
        <dbReference type="ARBA" id="ARBA00023157"/>
    </source>
</evidence>
<feature type="region of interest" description="Disordered" evidence="13">
    <location>
        <begin position="69"/>
        <end position="90"/>
    </location>
</feature>
<evidence type="ECO:0000256" key="1">
    <source>
        <dbReference type="ARBA" id="ARBA00001973"/>
    </source>
</evidence>
<keyword evidence="8" id="KW-0496">Mitochondrion</keyword>
<proteinExistence type="predicted"/>
<reference evidence="14 15" key="1">
    <citation type="submission" date="2024-01" db="EMBL/GenBank/DDBJ databases">
        <authorList>
            <person name="Allen C."/>
            <person name="Tagirdzhanova G."/>
        </authorList>
    </citation>
    <scope>NUCLEOTIDE SEQUENCE [LARGE SCALE GENOMIC DNA]</scope>
    <source>
        <strain evidence="14 15">CBS 119000</strain>
    </source>
</reference>
<dbReference type="EMBL" id="CAWUON010000013">
    <property type="protein sequence ID" value="CAK7265685.1"/>
    <property type="molecule type" value="Genomic_DNA"/>
</dbReference>
<gene>
    <name evidence="14" type="primary">MIA40</name>
    <name evidence="14" type="ORF">SEPCBS119000_001642</name>
</gene>
<keyword evidence="6" id="KW-0560">Oxidoreductase</keyword>
<name>A0ABP0DBT5_9PEZI</name>
<feature type="region of interest" description="Disordered" evidence="13">
    <location>
        <begin position="234"/>
        <end position="362"/>
    </location>
</feature>
<keyword evidence="15" id="KW-1185">Reference proteome</keyword>
<keyword evidence="5" id="KW-0653">Protein transport</keyword>
<evidence type="ECO:0000313" key="14">
    <source>
        <dbReference type="EMBL" id="CAK7265685.1"/>
    </source>
</evidence>
<feature type="compositionally biased region" description="Low complexity" evidence="13">
    <location>
        <begin position="302"/>
        <end position="318"/>
    </location>
</feature>
<dbReference type="PANTHER" id="PTHR21622:SF0">
    <property type="entry name" value="COILED-COIL-HELIX-COILED-COIL-HELIX DOMAIN CONTAINING 4"/>
    <property type="match status" value="1"/>
</dbReference>
<comment type="function">
    <text evidence="11">Required for the import and folding of small cysteine-containing proteins (small Tim) in the mitochondrial intermembrane space (IMS). Forms a redox cycle with ERV1 that involves a disulfide relay system. Precursor proteins to be imported into the IMS are translocated in their reduced form into the mitochondria. The oxidized form of MIA40 forms a transient intermolecular disulfide bridge with the reduced precursor protein, resulting in oxidation of the precursor protein that now contains an intramolecular disulfide bond and is able to undergo folding in the IMS.</text>
</comment>
<evidence type="ECO:0000313" key="15">
    <source>
        <dbReference type="Proteomes" id="UP001642502"/>
    </source>
</evidence>
<evidence type="ECO:0000256" key="4">
    <source>
        <dbReference type="ARBA" id="ARBA00022448"/>
    </source>
</evidence>
<evidence type="ECO:0000256" key="12">
    <source>
        <dbReference type="ARBA" id="ARBA00033150"/>
    </source>
</evidence>
<accession>A0ABP0DBT5</accession>
<feature type="compositionally biased region" description="Low complexity" evidence="13">
    <location>
        <begin position="72"/>
        <end position="86"/>
    </location>
</feature>
<comment type="subcellular location">
    <subcellularLocation>
        <location evidence="2">Mitochondrion inner membrane</location>
        <topology evidence="2">Single-pass type II membrane protein</topology>
        <orientation evidence="2">Intermembrane side</orientation>
    </subcellularLocation>
</comment>
<feature type="region of interest" description="Disordered" evidence="13">
    <location>
        <begin position="106"/>
        <end position="169"/>
    </location>
</feature>
<evidence type="ECO:0000256" key="10">
    <source>
        <dbReference type="ARBA" id="ARBA00023284"/>
    </source>
</evidence>
<dbReference type="Proteomes" id="UP001642502">
    <property type="component" value="Unassembled WGS sequence"/>
</dbReference>
<comment type="caution">
    <text evidence="14">The sequence shown here is derived from an EMBL/GenBank/DDBJ whole genome shotgun (WGS) entry which is preliminary data.</text>
</comment>
<evidence type="ECO:0000256" key="2">
    <source>
        <dbReference type="ARBA" id="ARBA00004164"/>
    </source>
</evidence>
<feature type="compositionally biased region" description="Polar residues" evidence="13">
    <location>
        <begin position="280"/>
        <end position="295"/>
    </location>
</feature>
<dbReference type="InterPro" id="IPR039289">
    <property type="entry name" value="CHCHD4"/>
</dbReference>
<evidence type="ECO:0000256" key="11">
    <source>
        <dbReference type="ARBA" id="ARBA00024980"/>
    </source>
</evidence>
<feature type="compositionally biased region" description="Basic and acidic residues" evidence="13">
    <location>
        <begin position="106"/>
        <end position="121"/>
    </location>
</feature>
<feature type="compositionally biased region" description="Acidic residues" evidence="13">
    <location>
        <begin position="234"/>
        <end position="244"/>
    </location>
</feature>
<evidence type="ECO:0000256" key="8">
    <source>
        <dbReference type="ARBA" id="ARBA00023128"/>
    </source>
</evidence>
<evidence type="ECO:0000256" key="13">
    <source>
        <dbReference type="SAM" id="MobiDB-lite"/>
    </source>
</evidence>
<evidence type="ECO:0000256" key="3">
    <source>
        <dbReference type="ARBA" id="ARBA00013714"/>
    </source>
</evidence>
<sequence>MYRASLRSSANFARTVRQPAVSRCAQRFASTAAGRSSGTWKGAATRWGLAAGALYWYNTSPIFADEAAHNGSPASTVASSTATSFSPDESEFRTIDTLLEEKQRAAVEKKTAASKDTKKADTTASAAPQATTSPTPAGEKGSEGRAAPNDGSPEALEEEAGQQGAFNPETGEINWDCPCLGGMASGPCGEDFKAAFSCFVYSTEEPKGMDCIEKFQHMQDCFRQYPEIYAAELSDDEQENESAEPGDQKQQTLASEALSPSEARPTDSSPAVSDKAVSENVASEKSAAPQQSADSAKSDTIAATSKPAPAPSTSEAPSNLFVDDVVQADSSLPPTPPPDAPEAISANHVPTAAFDATSANKN</sequence>
<evidence type="ECO:0000256" key="7">
    <source>
        <dbReference type="ARBA" id="ARBA00023010"/>
    </source>
</evidence>
<dbReference type="PROSITE" id="PS51808">
    <property type="entry name" value="CHCH"/>
    <property type="match status" value="1"/>
</dbReference>
<evidence type="ECO:0000256" key="5">
    <source>
        <dbReference type="ARBA" id="ARBA00022927"/>
    </source>
</evidence>
<organism evidence="14 15">
    <name type="scientific">Sporothrix epigloea</name>
    <dbReference type="NCBI Taxonomy" id="1892477"/>
    <lineage>
        <taxon>Eukaryota</taxon>
        <taxon>Fungi</taxon>
        <taxon>Dikarya</taxon>
        <taxon>Ascomycota</taxon>
        <taxon>Pezizomycotina</taxon>
        <taxon>Sordariomycetes</taxon>
        <taxon>Sordariomycetidae</taxon>
        <taxon>Ophiostomatales</taxon>
        <taxon>Ophiostomataceae</taxon>
        <taxon>Sporothrix</taxon>
    </lineage>
</organism>
<evidence type="ECO:0000256" key="6">
    <source>
        <dbReference type="ARBA" id="ARBA00023002"/>
    </source>
</evidence>
<comment type="cofactor">
    <cofactor evidence="1">
        <name>Cu(2+)</name>
        <dbReference type="ChEBI" id="CHEBI:29036"/>
    </cofactor>
</comment>
<keyword evidence="10" id="KW-0676">Redox-active center</keyword>
<feature type="compositionally biased region" description="Low complexity" evidence="13">
    <location>
        <begin position="122"/>
        <end position="137"/>
    </location>
</feature>
<protein>
    <recommendedName>
        <fullName evidence="3">Mitochondrial intermembrane space import and assembly protein 40</fullName>
    </recommendedName>
    <alternativeName>
        <fullName evidence="12">Mitochondrial import inner membrane translocase TIM40</fullName>
    </alternativeName>
</protein>